<feature type="binding site" evidence="5">
    <location>
        <position position="302"/>
    </location>
    <ligand>
        <name>substrate</name>
    </ligand>
</feature>
<dbReference type="GO" id="GO:0008836">
    <property type="term" value="F:diaminopimelate decarboxylase activity"/>
    <property type="evidence" value="ECO:0007669"/>
    <property type="project" value="UniProtKB-EC"/>
</dbReference>
<evidence type="ECO:0000256" key="1">
    <source>
        <dbReference type="ARBA" id="ARBA00001933"/>
    </source>
</evidence>
<comment type="catalytic activity">
    <reaction evidence="5 7">
        <text>meso-2,6-diaminopimelate + H(+) = L-lysine + CO2</text>
        <dbReference type="Rhea" id="RHEA:15101"/>
        <dbReference type="ChEBI" id="CHEBI:15378"/>
        <dbReference type="ChEBI" id="CHEBI:16526"/>
        <dbReference type="ChEBI" id="CHEBI:32551"/>
        <dbReference type="ChEBI" id="CHEBI:57791"/>
        <dbReference type="EC" id="4.1.1.20"/>
    </reaction>
</comment>
<keyword evidence="5 7" id="KW-0457">Lysine biosynthesis</keyword>
<dbReference type="PROSITE" id="PS00878">
    <property type="entry name" value="ODR_DC_2_1"/>
    <property type="match status" value="1"/>
</dbReference>
<feature type="binding site" evidence="5">
    <location>
        <position position="298"/>
    </location>
    <ligand>
        <name>substrate</name>
    </ligand>
</feature>
<dbReference type="Gene3D" id="3.20.20.10">
    <property type="entry name" value="Alanine racemase"/>
    <property type="match status" value="1"/>
</dbReference>
<evidence type="ECO:0000259" key="9">
    <source>
        <dbReference type="Pfam" id="PF02784"/>
    </source>
</evidence>
<dbReference type="PANTHER" id="PTHR43727">
    <property type="entry name" value="DIAMINOPIMELATE DECARBOXYLASE"/>
    <property type="match status" value="1"/>
</dbReference>
<comment type="pathway">
    <text evidence="5 7">Amino-acid biosynthesis; L-lysine biosynthesis via DAP pathway; L-lysine from DL-2,6-diaminopimelate: step 1/1.</text>
</comment>
<dbReference type="CDD" id="cd06828">
    <property type="entry name" value="PLPDE_III_DapDC"/>
    <property type="match status" value="1"/>
</dbReference>
<comment type="subunit">
    <text evidence="5">Homodimer.</text>
</comment>
<feature type="domain" description="Orn/DAP/Arg decarboxylase 2 N-terminal" evidence="9">
    <location>
        <begin position="23"/>
        <end position="266"/>
    </location>
</feature>
<feature type="domain" description="Orn/DAP/Arg decarboxylase 2 C-terminal" evidence="8">
    <location>
        <begin position="18"/>
        <end position="354"/>
    </location>
</feature>
<dbReference type="InterPro" id="IPR022653">
    <property type="entry name" value="De-COase2_pyr-phos_BS"/>
</dbReference>
<comment type="caution">
    <text evidence="5">Lacks conserved residue(s) required for the propagation of feature annotation.</text>
</comment>
<keyword evidence="3 5" id="KW-0663">Pyridoxal phosphate</keyword>
<evidence type="ECO:0000259" key="8">
    <source>
        <dbReference type="Pfam" id="PF00278"/>
    </source>
</evidence>
<evidence type="ECO:0000313" key="10">
    <source>
        <dbReference type="EMBL" id="MET6990139.1"/>
    </source>
</evidence>
<dbReference type="EMBL" id="JBEXAE010000002">
    <property type="protein sequence ID" value="MET6990139.1"/>
    <property type="molecule type" value="Genomic_DNA"/>
</dbReference>
<evidence type="ECO:0000256" key="4">
    <source>
        <dbReference type="ARBA" id="ARBA00023239"/>
    </source>
</evidence>
<feature type="binding site" evidence="5">
    <location>
        <position position="356"/>
    </location>
    <ligand>
        <name>substrate</name>
    </ligand>
</feature>
<evidence type="ECO:0000313" key="11">
    <source>
        <dbReference type="Proteomes" id="UP001549799"/>
    </source>
</evidence>
<organism evidence="10 11">
    <name type="scientific">Sediminicola arcticus</name>
    <dbReference type="NCBI Taxonomy" id="1574308"/>
    <lineage>
        <taxon>Bacteria</taxon>
        <taxon>Pseudomonadati</taxon>
        <taxon>Bacteroidota</taxon>
        <taxon>Flavobacteriia</taxon>
        <taxon>Flavobacteriales</taxon>
        <taxon>Flavobacteriaceae</taxon>
        <taxon>Sediminicola</taxon>
    </lineage>
</organism>
<dbReference type="InterPro" id="IPR009006">
    <property type="entry name" value="Ala_racemase/Decarboxylase_C"/>
</dbReference>
<keyword evidence="4 5" id="KW-0456">Lyase</keyword>
<dbReference type="Pfam" id="PF02784">
    <property type="entry name" value="Orn_Arg_deC_N"/>
    <property type="match status" value="1"/>
</dbReference>
<evidence type="ECO:0000256" key="2">
    <source>
        <dbReference type="ARBA" id="ARBA00022793"/>
    </source>
</evidence>
<keyword evidence="5" id="KW-0028">Amino-acid biosynthesis</keyword>
<dbReference type="Pfam" id="PF00278">
    <property type="entry name" value="Orn_DAP_Arg_deC"/>
    <property type="match status" value="1"/>
</dbReference>
<dbReference type="RefSeq" id="WP_354614526.1">
    <property type="nucleotide sequence ID" value="NZ_JBEXAE010000002.1"/>
</dbReference>
<dbReference type="Proteomes" id="UP001549799">
    <property type="component" value="Unassembled WGS sequence"/>
</dbReference>
<dbReference type="Gene3D" id="2.40.37.10">
    <property type="entry name" value="Lyase, Ornithine Decarboxylase, Chain A, domain 1"/>
    <property type="match status" value="1"/>
</dbReference>
<dbReference type="InterPro" id="IPR000183">
    <property type="entry name" value="Orn/DAP/Arg_de-COase"/>
</dbReference>
<feature type="binding site" evidence="5">
    <location>
        <position position="329"/>
    </location>
    <ligand>
        <name>substrate</name>
    </ligand>
</feature>
<dbReference type="EC" id="4.1.1.20" evidence="5 6"/>
<comment type="similarity">
    <text evidence="5">Belongs to the Orn/Lys/Arg decarboxylase class-II family. LysA subfamily.</text>
</comment>
<keyword evidence="11" id="KW-1185">Reference proteome</keyword>
<dbReference type="HAMAP" id="MF_02120">
    <property type="entry name" value="LysA"/>
    <property type="match status" value="1"/>
</dbReference>
<feature type="binding site" evidence="5">
    <location>
        <position position="356"/>
    </location>
    <ligand>
        <name>pyridoxal 5'-phosphate</name>
        <dbReference type="ChEBI" id="CHEBI:597326"/>
    </ligand>
</feature>
<feature type="modified residue" description="N6-(pyridoxal phosphate)lysine" evidence="5">
    <location>
        <position position="49"/>
    </location>
</feature>
<dbReference type="InterPro" id="IPR022643">
    <property type="entry name" value="De-COase2_C"/>
</dbReference>
<gene>
    <name evidence="5 10" type="primary">lysA</name>
    <name evidence="10" type="ORF">ABXZ36_05715</name>
</gene>
<dbReference type="InterPro" id="IPR029066">
    <property type="entry name" value="PLP-binding_barrel"/>
</dbReference>
<comment type="cofactor">
    <cofactor evidence="1 5 7">
        <name>pyridoxal 5'-phosphate</name>
        <dbReference type="ChEBI" id="CHEBI:597326"/>
    </cofactor>
</comment>
<accession>A0ABV2SSM6</accession>
<dbReference type="InterPro" id="IPR002986">
    <property type="entry name" value="DAP_deCOOHase_LysA"/>
</dbReference>
<dbReference type="PANTHER" id="PTHR43727:SF2">
    <property type="entry name" value="GROUP IV DECARBOXYLASE"/>
    <property type="match status" value="1"/>
</dbReference>
<dbReference type="InterPro" id="IPR022644">
    <property type="entry name" value="De-COase2_N"/>
</dbReference>
<dbReference type="SUPFAM" id="SSF50621">
    <property type="entry name" value="Alanine racemase C-terminal domain-like"/>
    <property type="match status" value="1"/>
</dbReference>
<reference evidence="10 11" key="1">
    <citation type="submission" date="2024-07" db="EMBL/GenBank/DDBJ databases">
        <title>The genome sequence of type strain Sediminicola arcticus GDMCC 1.2805.</title>
        <authorList>
            <person name="Liu Y."/>
        </authorList>
    </citation>
    <scope>NUCLEOTIDE SEQUENCE [LARGE SCALE GENOMIC DNA]</scope>
    <source>
        <strain evidence="10 11">GDMCC 1.2805</strain>
    </source>
</reference>
<comment type="caution">
    <text evidence="10">The sequence shown here is derived from an EMBL/GenBank/DDBJ whole genome shotgun (WGS) entry which is preliminary data.</text>
</comment>
<dbReference type="NCBIfam" id="TIGR01048">
    <property type="entry name" value="lysA"/>
    <property type="match status" value="1"/>
</dbReference>
<dbReference type="SUPFAM" id="SSF51419">
    <property type="entry name" value="PLP-binding barrel"/>
    <property type="match status" value="1"/>
</dbReference>
<dbReference type="PRINTS" id="PR01181">
    <property type="entry name" value="DAPDCRBXLASE"/>
</dbReference>
<evidence type="ECO:0000256" key="5">
    <source>
        <dbReference type="HAMAP-Rule" id="MF_02120"/>
    </source>
</evidence>
<dbReference type="PRINTS" id="PR01179">
    <property type="entry name" value="ODADCRBXLASE"/>
</dbReference>
<name>A0ABV2SSM6_9FLAO</name>
<comment type="function">
    <text evidence="5">Specifically catalyzes the decarboxylation of meso-diaminopimelate (meso-DAP) to L-lysine.</text>
</comment>
<protein>
    <recommendedName>
        <fullName evidence="5 6">Diaminopimelate decarboxylase</fullName>
        <shortName evidence="5">DAP decarboxylase</shortName>
        <shortName evidence="5">DAPDC</shortName>
        <ecNumber evidence="5 6">4.1.1.20</ecNumber>
    </recommendedName>
</protein>
<keyword evidence="2 5" id="KW-0210">Decarboxylase</keyword>
<feature type="binding site" evidence="5">
    <location>
        <position position="218"/>
    </location>
    <ligand>
        <name>pyridoxal 5'-phosphate</name>
        <dbReference type="ChEBI" id="CHEBI:597326"/>
    </ligand>
</feature>
<evidence type="ECO:0000256" key="6">
    <source>
        <dbReference type="NCBIfam" id="TIGR01048"/>
    </source>
</evidence>
<sequence length="413" mass="46282">MKHSDLLDIAKTFGDPVYVYDSEKIISQFNRLTNAFKGVKHLQLNYAAKALSNVTILRLMNSLGSGLDTVSIQEVKLGLLAGFKPESIIYTPNGVSLEEIEEVAALGARINIDNLSILEQFGSKHPNIPVCIRINPHVMAGGNSNISVGHIDSKFGISIHQIPHLLRIVDLTKMNINGIHMHTGSDILDIDVFLYASEILFETAKNFRNLDFIDFGSGFKVPYKDGDIETNIEELGQKLTEKFNLFCKEYGKELTLAFEPGKFLVSEAGYFLAKVNVVKQTTSTVFASVDSGFNHLIRPMLYGATHSILNISNPQGRERYYSVVGYICETDTFASNRRINEISEGDILCFKNAGAYCYTMASNYNSRFRPAEVLWHKGKAILIRERETFEDLIRNQVDAKDIFNTKKEKATVK</sequence>
<proteinExistence type="inferred from homology"/>
<evidence type="ECO:0000256" key="7">
    <source>
        <dbReference type="RuleBase" id="RU003738"/>
    </source>
</evidence>
<evidence type="ECO:0000256" key="3">
    <source>
        <dbReference type="ARBA" id="ARBA00022898"/>
    </source>
</evidence>